<dbReference type="SMART" id="SM00320">
    <property type="entry name" value="WD40"/>
    <property type="match status" value="5"/>
</dbReference>
<keyword evidence="1 3" id="KW-0853">WD repeat</keyword>
<sequence length="555" mass="63995">MNLSLLDENLLGSIFSFVPINRLALLSQSRLDLVCKNFYHFLHFKINFWQRIYGREVDETSSQTNQSYKHTVHYVLEEKEAHDTKISDDEEGDENLIDSSQFLYRPEQYSEEDKRQTDVFRWMLVHLIQSKDRLSVGGNAVKENFQVVSSIMTESIHSNTCFAICNVFNRHTELIASGTRDGLIHIYTRDYGKEFSERYNLIKNDDEYMQESDSDYKFSLRVKSAHNDEITCMKFLNSQYFTKRSMHSDNINSLILLTGSKDRTLKMWKITFSEFETLSGKRSISMKLVATLDSHQDWIRDITLISQHPTKIVTTSRDKTIKIWDLNRLDKEITIDLPSTLAWTVADHLDKGYLIVGLANGNLQFYDVMGGKLIYQMKAHSDLISDILYVSNQINPDSPKQLIPLIITISYDKSISIFNALTLERVIQVSEAHSTPLFSLASNGKDCFTTCSVDQFAKQWKIERNDCKLEQLLIGPEKHKQLVSPSPVSSILEISSMFSTRECKIVTSGSKSSNPSAQVIHWNIYQYGYQISNLRKRRDTTVSQMFSSLQRISTL</sequence>
<proteinExistence type="predicted"/>
<dbReference type="GeneID" id="8856107"/>
<keyword evidence="5" id="KW-1185">Reference proteome</keyword>
<accession>D2W224</accession>
<dbReference type="PROSITE" id="PS00678">
    <property type="entry name" value="WD_REPEATS_1"/>
    <property type="match status" value="1"/>
</dbReference>
<dbReference type="PROSITE" id="PS50294">
    <property type="entry name" value="WD_REPEATS_REGION"/>
    <property type="match status" value="1"/>
</dbReference>
<evidence type="ECO:0000256" key="1">
    <source>
        <dbReference type="ARBA" id="ARBA00022574"/>
    </source>
</evidence>
<keyword evidence="2" id="KW-0677">Repeat</keyword>
<dbReference type="STRING" id="5762.D2W224"/>
<dbReference type="AlphaFoldDB" id="D2W224"/>
<dbReference type="InterPro" id="IPR001680">
    <property type="entry name" value="WD40_rpt"/>
</dbReference>
<dbReference type="Pfam" id="PF00400">
    <property type="entry name" value="WD40"/>
    <property type="match status" value="2"/>
</dbReference>
<dbReference type="eggNOG" id="KOG4155">
    <property type="taxonomic scope" value="Eukaryota"/>
</dbReference>
<dbReference type="PROSITE" id="PS50082">
    <property type="entry name" value="WD_REPEATS_2"/>
    <property type="match status" value="1"/>
</dbReference>
<dbReference type="InterPro" id="IPR036322">
    <property type="entry name" value="WD40_repeat_dom_sf"/>
</dbReference>
<organism evidence="5">
    <name type="scientific">Naegleria gruberi</name>
    <name type="common">Amoeba</name>
    <dbReference type="NCBI Taxonomy" id="5762"/>
    <lineage>
        <taxon>Eukaryota</taxon>
        <taxon>Discoba</taxon>
        <taxon>Heterolobosea</taxon>
        <taxon>Tetramitia</taxon>
        <taxon>Eutetramitia</taxon>
        <taxon>Vahlkampfiidae</taxon>
        <taxon>Naegleria</taxon>
    </lineage>
</organism>
<dbReference type="RefSeq" id="XP_002669612.1">
    <property type="nucleotide sequence ID" value="XM_002669566.1"/>
</dbReference>
<evidence type="ECO:0000313" key="4">
    <source>
        <dbReference type="EMBL" id="EFC36868.1"/>
    </source>
</evidence>
<dbReference type="InterPro" id="IPR020472">
    <property type="entry name" value="WD40_PAC1"/>
</dbReference>
<protein>
    <submittedName>
        <fullName evidence="4">WD40 domain-containing protein</fullName>
    </submittedName>
</protein>
<dbReference type="Gene3D" id="2.130.10.10">
    <property type="entry name" value="YVTN repeat-like/Quinoprotein amine dehydrogenase"/>
    <property type="match status" value="2"/>
</dbReference>
<dbReference type="OrthoDB" id="756370at2759"/>
<dbReference type="EMBL" id="GG738924">
    <property type="protein sequence ID" value="EFC36868.1"/>
    <property type="molecule type" value="Genomic_DNA"/>
</dbReference>
<dbReference type="InParanoid" id="D2W224"/>
<dbReference type="PRINTS" id="PR00320">
    <property type="entry name" value="GPROTEINBRPT"/>
</dbReference>
<name>D2W224_NAEGR</name>
<reference evidence="4 5" key="1">
    <citation type="journal article" date="2010" name="Cell">
        <title>The genome of Naegleria gruberi illuminates early eukaryotic versatility.</title>
        <authorList>
            <person name="Fritz-Laylin L.K."/>
            <person name="Prochnik S.E."/>
            <person name="Ginger M.L."/>
            <person name="Dacks J.B."/>
            <person name="Carpenter M.L."/>
            <person name="Field M.C."/>
            <person name="Kuo A."/>
            <person name="Paredez A."/>
            <person name="Chapman J."/>
            <person name="Pham J."/>
            <person name="Shu S."/>
            <person name="Neupane R."/>
            <person name="Cipriano M."/>
            <person name="Mancuso J."/>
            <person name="Tu H."/>
            <person name="Salamov A."/>
            <person name="Lindquist E."/>
            <person name="Shapiro H."/>
            <person name="Lucas S."/>
            <person name="Grigoriev I.V."/>
            <person name="Cande W.Z."/>
            <person name="Fulton C."/>
            <person name="Rokhsar D.S."/>
            <person name="Dawson S.C."/>
        </authorList>
    </citation>
    <scope>NUCLEOTIDE SEQUENCE [LARGE SCALE GENOMIC DNA]</scope>
    <source>
        <strain evidence="4 5">NEG-M</strain>
    </source>
</reference>
<dbReference type="KEGG" id="ngr:NAEGRDRAFT_54089"/>
<dbReference type="SUPFAM" id="SSF50978">
    <property type="entry name" value="WD40 repeat-like"/>
    <property type="match status" value="1"/>
</dbReference>
<dbReference type="PANTHER" id="PTHR19848">
    <property type="entry name" value="WD40 REPEAT PROTEIN"/>
    <property type="match status" value="1"/>
</dbReference>
<dbReference type="InterPro" id="IPR019775">
    <property type="entry name" value="WD40_repeat_CS"/>
</dbReference>
<evidence type="ECO:0000256" key="2">
    <source>
        <dbReference type="ARBA" id="ARBA00022737"/>
    </source>
</evidence>
<dbReference type="Proteomes" id="UP000006671">
    <property type="component" value="Unassembled WGS sequence"/>
</dbReference>
<feature type="repeat" description="WD" evidence="3">
    <location>
        <begin position="292"/>
        <end position="334"/>
    </location>
</feature>
<gene>
    <name evidence="4" type="ORF">NAEGRDRAFT_54089</name>
</gene>
<dbReference type="PANTHER" id="PTHR19848:SF8">
    <property type="entry name" value="F-BOX AND WD REPEAT DOMAIN CONTAINING 7"/>
    <property type="match status" value="1"/>
</dbReference>
<evidence type="ECO:0000256" key="3">
    <source>
        <dbReference type="PROSITE-ProRule" id="PRU00221"/>
    </source>
</evidence>
<dbReference type="VEuPathDB" id="AmoebaDB:NAEGRDRAFT_54089"/>
<evidence type="ECO:0000313" key="5">
    <source>
        <dbReference type="Proteomes" id="UP000006671"/>
    </source>
</evidence>
<dbReference type="InterPro" id="IPR015943">
    <property type="entry name" value="WD40/YVTN_repeat-like_dom_sf"/>
</dbReference>